<evidence type="ECO:0000256" key="2">
    <source>
        <dbReference type="SAM" id="SignalP"/>
    </source>
</evidence>
<feature type="compositionally biased region" description="Polar residues" evidence="1">
    <location>
        <begin position="48"/>
        <end position="57"/>
    </location>
</feature>
<name>A0A2S3IPA8_9POAL</name>
<dbReference type="Gramene" id="PAN48862">
    <property type="protein sequence ID" value="PAN48862"/>
    <property type="gene ID" value="PAHAL_9G410900"/>
</dbReference>
<dbReference type="Proteomes" id="UP000243499">
    <property type="component" value="Chromosome 9"/>
</dbReference>
<feature type="region of interest" description="Disordered" evidence="1">
    <location>
        <begin position="29"/>
        <end position="79"/>
    </location>
</feature>
<feature type="signal peptide" evidence="2">
    <location>
        <begin position="1"/>
        <end position="24"/>
    </location>
</feature>
<organism evidence="3">
    <name type="scientific">Panicum hallii</name>
    <dbReference type="NCBI Taxonomy" id="206008"/>
    <lineage>
        <taxon>Eukaryota</taxon>
        <taxon>Viridiplantae</taxon>
        <taxon>Streptophyta</taxon>
        <taxon>Embryophyta</taxon>
        <taxon>Tracheophyta</taxon>
        <taxon>Spermatophyta</taxon>
        <taxon>Magnoliopsida</taxon>
        <taxon>Liliopsida</taxon>
        <taxon>Poales</taxon>
        <taxon>Poaceae</taxon>
        <taxon>PACMAD clade</taxon>
        <taxon>Panicoideae</taxon>
        <taxon>Panicodae</taxon>
        <taxon>Paniceae</taxon>
        <taxon>Panicinae</taxon>
        <taxon>Panicum</taxon>
        <taxon>Panicum sect. Panicum</taxon>
    </lineage>
</organism>
<sequence>MKTMKIIVLCAFLMLVVVSPYTAATSTAMATEEKPVELAGEGQADSAGYSSANTNDIITHLAPPDPYEKRHGNYIPPKP</sequence>
<protein>
    <submittedName>
        <fullName evidence="3">Uncharacterized protein</fullName>
    </submittedName>
</protein>
<reference evidence="3" key="1">
    <citation type="submission" date="2018-04" db="EMBL/GenBank/DDBJ databases">
        <title>WGS assembly of Panicum hallii.</title>
        <authorList>
            <person name="Lovell J."/>
            <person name="Jenkins J."/>
            <person name="Lowry D."/>
            <person name="Mamidi S."/>
            <person name="Sreedasyam A."/>
            <person name="Weng X."/>
            <person name="Barry K."/>
            <person name="Bonette J."/>
            <person name="Campitelli B."/>
            <person name="Daum C."/>
            <person name="Gordon S."/>
            <person name="Gould B."/>
            <person name="Lipzen A."/>
            <person name="Macqueen A."/>
            <person name="Palacio-Mejia J."/>
            <person name="Plott C."/>
            <person name="Shakirov E."/>
            <person name="Shu S."/>
            <person name="Yoshinaga Y."/>
            <person name="Zane M."/>
            <person name="Rokhsar D."/>
            <person name="Grimwood J."/>
            <person name="Schmutz J."/>
            <person name="Juenger T."/>
        </authorList>
    </citation>
    <scope>NUCLEOTIDE SEQUENCE [LARGE SCALE GENOMIC DNA]</scope>
    <source>
        <strain evidence="3">FIL2</strain>
    </source>
</reference>
<feature type="chain" id="PRO_5015529674" evidence="2">
    <location>
        <begin position="25"/>
        <end position="79"/>
    </location>
</feature>
<dbReference type="EMBL" id="CM008054">
    <property type="protein sequence ID" value="PAN48862.1"/>
    <property type="molecule type" value="Genomic_DNA"/>
</dbReference>
<proteinExistence type="predicted"/>
<dbReference type="AlphaFoldDB" id="A0A2S3IPA8"/>
<keyword evidence="2" id="KW-0732">Signal</keyword>
<evidence type="ECO:0000256" key="1">
    <source>
        <dbReference type="SAM" id="MobiDB-lite"/>
    </source>
</evidence>
<accession>A0A2S3IPA8</accession>
<gene>
    <name evidence="3" type="ORF">PAHAL_9G410900</name>
</gene>
<evidence type="ECO:0000313" key="3">
    <source>
        <dbReference type="EMBL" id="PAN48862.1"/>
    </source>
</evidence>